<dbReference type="SUPFAM" id="SSF47473">
    <property type="entry name" value="EF-hand"/>
    <property type="match status" value="1"/>
</dbReference>
<dbReference type="eggNOG" id="ENOG502SV03">
    <property type="taxonomic scope" value="Eukaryota"/>
</dbReference>
<proteinExistence type="predicted"/>
<sequence length="242" mass="28285">MPQNTSVTTPSNNQPKQSIAVVSIKKRNSGVMTDPEVINVLKEMKIEKNEIEILRVQFLKFDDKNIGAIQYYEIDDIFSNFDFKFNSKEIKKRVGAECDKNKWKRVTFPQLCQIFLTIQKQEKDEQEQEDLEYIDAFVAMGGNPDKTGVIKKEKLIDVIKNEFELTIDIEELIEKSLANCEDLNFQDFCQMFESGGEEIKSKVSLISEVSERRQTTTNLSQSNFNVRYKDFVKWDQKMEDRF</sequence>
<dbReference type="OrthoDB" id="26525at2759"/>
<evidence type="ECO:0000313" key="2">
    <source>
        <dbReference type="Proteomes" id="UP000009168"/>
    </source>
</evidence>
<dbReference type="AlphaFoldDB" id="I7LWX0"/>
<evidence type="ECO:0008006" key="3">
    <source>
        <dbReference type="Google" id="ProtNLM"/>
    </source>
</evidence>
<organism evidence="1 2">
    <name type="scientific">Tetrahymena thermophila (strain SB210)</name>
    <dbReference type="NCBI Taxonomy" id="312017"/>
    <lineage>
        <taxon>Eukaryota</taxon>
        <taxon>Sar</taxon>
        <taxon>Alveolata</taxon>
        <taxon>Ciliophora</taxon>
        <taxon>Intramacronucleata</taxon>
        <taxon>Oligohymenophorea</taxon>
        <taxon>Hymenostomatida</taxon>
        <taxon>Tetrahymenina</taxon>
        <taxon>Tetrahymenidae</taxon>
        <taxon>Tetrahymena</taxon>
    </lineage>
</organism>
<protein>
    <recommendedName>
        <fullName evidence="3">EF hand protein</fullName>
    </recommendedName>
</protein>
<dbReference type="InParanoid" id="I7LWX0"/>
<dbReference type="InterPro" id="IPR011992">
    <property type="entry name" value="EF-hand-dom_pair"/>
</dbReference>
<dbReference type="GeneID" id="7840626"/>
<dbReference type="KEGG" id="tet:TTHERM_00494730"/>
<dbReference type="Proteomes" id="UP000009168">
    <property type="component" value="Unassembled WGS sequence"/>
</dbReference>
<dbReference type="EMBL" id="GG662512">
    <property type="protein sequence ID" value="EAS03012.2"/>
    <property type="molecule type" value="Genomic_DNA"/>
</dbReference>
<keyword evidence="2" id="KW-1185">Reference proteome</keyword>
<dbReference type="RefSeq" id="XP_001023257.2">
    <property type="nucleotide sequence ID" value="XM_001023257.2"/>
</dbReference>
<accession>I7LWX0</accession>
<gene>
    <name evidence="1" type="ORF">TTHERM_00494730</name>
</gene>
<dbReference type="STRING" id="312017.I7LWX0"/>
<reference evidence="2" key="1">
    <citation type="journal article" date="2006" name="PLoS Biol.">
        <title>Macronuclear genome sequence of the ciliate Tetrahymena thermophila, a model eukaryote.</title>
        <authorList>
            <person name="Eisen J.A."/>
            <person name="Coyne R.S."/>
            <person name="Wu M."/>
            <person name="Wu D."/>
            <person name="Thiagarajan M."/>
            <person name="Wortman J.R."/>
            <person name="Badger J.H."/>
            <person name="Ren Q."/>
            <person name="Amedeo P."/>
            <person name="Jones K.M."/>
            <person name="Tallon L.J."/>
            <person name="Delcher A.L."/>
            <person name="Salzberg S.L."/>
            <person name="Silva J.C."/>
            <person name="Haas B.J."/>
            <person name="Majoros W.H."/>
            <person name="Farzad M."/>
            <person name="Carlton J.M."/>
            <person name="Smith R.K. Jr."/>
            <person name="Garg J."/>
            <person name="Pearlman R.E."/>
            <person name="Karrer K.M."/>
            <person name="Sun L."/>
            <person name="Manning G."/>
            <person name="Elde N.C."/>
            <person name="Turkewitz A.P."/>
            <person name="Asai D.J."/>
            <person name="Wilkes D.E."/>
            <person name="Wang Y."/>
            <person name="Cai H."/>
            <person name="Collins K."/>
            <person name="Stewart B.A."/>
            <person name="Lee S.R."/>
            <person name="Wilamowska K."/>
            <person name="Weinberg Z."/>
            <person name="Ruzzo W.L."/>
            <person name="Wloga D."/>
            <person name="Gaertig J."/>
            <person name="Frankel J."/>
            <person name="Tsao C.-C."/>
            <person name="Gorovsky M.A."/>
            <person name="Keeling P.J."/>
            <person name="Waller R.F."/>
            <person name="Patron N.J."/>
            <person name="Cherry J.M."/>
            <person name="Stover N.A."/>
            <person name="Krieger C.J."/>
            <person name="del Toro C."/>
            <person name="Ryder H.F."/>
            <person name="Williamson S.C."/>
            <person name="Barbeau R.A."/>
            <person name="Hamilton E.P."/>
            <person name="Orias E."/>
        </authorList>
    </citation>
    <scope>NUCLEOTIDE SEQUENCE [LARGE SCALE GENOMIC DNA]</scope>
    <source>
        <strain evidence="2">SB210</strain>
    </source>
</reference>
<dbReference type="Gene3D" id="1.10.238.10">
    <property type="entry name" value="EF-hand"/>
    <property type="match status" value="1"/>
</dbReference>
<evidence type="ECO:0000313" key="1">
    <source>
        <dbReference type="EMBL" id="EAS03012.2"/>
    </source>
</evidence>
<name>I7LWX0_TETTS</name>